<sequence length="137" mass="15701">MGSEYFAQIVPNNYYCKGQHGSRIEGSIKIHFQHSAFWRPPTFNPNKAIRAQMLLSFTRGLVLQCYSHRIHGLQSLLFLRKSGISLVIREKFSQNLLLPGNHASFQIFTDFLSPILQTIPDSSILRVFHMLLQVNKG</sequence>
<evidence type="ECO:0000313" key="1">
    <source>
        <dbReference type="EMBL" id="TYG79945.1"/>
    </source>
</evidence>
<proteinExistence type="predicted"/>
<protein>
    <submittedName>
        <fullName evidence="1">Uncharacterized protein</fullName>
    </submittedName>
</protein>
<reference evidence="1 2" key="1">
    <citation type="submission" date="2019-06" db="EMBL/GenBank/DDBJ databases">
        <title>WGS assembly of Gossypium darwinii.</title>
        <authorList>
            <person name="Chen Z.J."/>
            <person name="Sreedasyam A."/>
            <person name="Ando A."/>
            <person name="Song Q."/>
            <person name="De L."/>
            <person name="Hulse-Kemp A."/>
            <person name="Ding M."/>
            <person name="Ye W."/>
            <person name="Kirkbride R."/>
            <person name="Jenkins J."/>
            <person name="Plott C."/>
            <person name="Lovell J."/>
            <person name="Lin Y.-M."/>
            <person name="Vaughn R."/>
            <person name="Liu B."/>
            <person name="Li W."/>
            <person name="Simpson S."/>
            <person name="Scheffler B."/>
            <person name="Saski C."/>
            <person name="Grover C."/>
            <person name="Hu G."/>
            <person name="Conover J."/>
            <person name="Carlson J."/>
            <person name="Shu S."/>
            <person name="Boston L."/>
            <person name="Williams M."/>
            <person name="Peterson D."/>
            <person name="Mcgee K."/>
            <person name="Jones D."/>
            <person name="Wendel J."/>
            <person name="Stelly D."/>
            <person name="Grimwood J."/>
            <person name="Schmutz J."/>
        </authorList>
    </citation>
    <scope>NUCLEOTIDE SEQUENCE [LARGE SCALE GENOMIC DNA]</scope>
    <source>
        <strain evidence="1">1808015.09</strain>
    </source>
</reference>
<accession>A0A5D2DHD4</accession>
<evidence type="ECO:0000313" key="2">
    <source>
        <dbReference type="Proteomes" id="UP000323506"/>
    </source>
</evidence>
<dbReference type="EMBL" id="CM017702">
    <property type="protein sequence ID" value="TYG79945.1"/>
    <property type="molecule type" value="Genomic_DNA"/>
</dbReference>
<keyword evidence="2" id="KW-1185">Reference proteome</keyword>
<name>A0A5D2DHD4_GOSDA</name>
<dbReference type="Proteomes" id="UP000323506">
    <property type="component" value="Chromosome D02"/>
</dbReference>
<gene>
    <name evidence="1" type="ORF">ES288_D02G177700v1</name>
</gene>
<dbReference type="AlphaFoldDB" id="A0A5D2DHD4"/>
<organism evidence="1 2">
    <name type="scientific">Gossypium darwinii</name>
    <name type="common">Darwin's cotton</name>
    <name type="synonym">Gossypium barbadense var. darwinii</name>
    <dbReference type="NCBI Taxonomy" id="34276"/>
    <lineage>
        <taxon>Eukaryota</taxon>
        <taxon>Viridiplantae</taxon>
        <taxon>Streptophyta</taxon>
        <taxon>Embryophyta</taxon>
        <taxon>Tracheophyta</taxon>
        <taxon>Spermatophyta</taxon>
        <taxon>Magnoliopsida</taxon>
        <taxon>eudicotyledons</taxon>
        <taxon>Gunneridae</taxon>
        <taxon>Pentapetalae</taxon>
        <taxon>rosids</taxon>
        <taxon>malvids</taxon>
        <taxon>Malvales</taxon>
        <taxon>Malvaceae</taxon>
        <taxon>Malvoideae</taxon>
        <taxon>Gossypium</taxon>
    </lineage>
</organism>